<evidence type="ECO:0000313" key="3">
    <source>
        <dbReference type="Proteomes" id="UP000183120"/>
    </source>
</evidence>
<gene>
    <name evidence="2" type="ORF">AUJ73_03285</name>
</gene>
<sequence>MIFKLLYLIVNHRRSELKTLSLYPDNNNRGEITTALFVLSMVIITLGTFASTRLSRTGPKLNPYAASVTCESLTQYPNRKCDDVLTELNGKKCNSSLWGSWEFKCTNTACVNGNAVGVPYWCDGEKWHNMNNYGECTDKCKASVPPAAPTDCEQTNGTIVNYELRQDCDTVNFKPGHCIKIEQYCEDGKIKEKPGQDTNKTCGNNEDCKATQIPPDIAVKNAFLSGFINITNKPGKLIEKVAVAYKVDASTYSPVFEISLNSNDKERVIAYHFDKINNQPVKIGDEITLAVYVMLNGVTNPIGTKDYQIKVDKKNYQFDFEPIVIEEDKPISKEPPEEIEVAPSPQVETKLSGKIIITNNSTYTVKHVYLFSKRVGYVFDSEITNSTKSIDFTNSNQKRLNPRETHEINASVSFSGTTSTFSSAYQSITLQPGNNILNFDITINQPDLEKDKPESQEDTHLSGRIGIDNKSGKKIKEVNILAKPAGGAEFPIFQNSEKIPAYTVFISIQYQSTGSVSNSNIKMSAGNTYTMHANVVFDQEDKPFNSEDQTITLQTGENIQNFDFTINKDDTTSHNPERKPYILKSSATFESPLIKC</sequence>
<feature type="region of interest" description="Disordered" evidence="1">
    <location>
        <begin position="447"/>
        <end position="466"/>
    </location>
</feature>
<feature type="compositionally biased region" description="Basic and acidic residues" evidence="1">
    <location>
        <begin position="447"/>
        <end position="461"/>
    </location>
</feature>
<organism evidence="2 3">
    <name type="scientific">Candidatus Gottesmanbacteria bacterium CG1_02_37_22</name>
    <dbReference type="NCBI Taxonomy" id="1805209"/>
    <lineage>
        <taxon>Bacteria</taxon>
        <taxon>Candidatus Gottesmaniibacteriota</taxon>
    </lineage>
</organism>
<accession>A0A1J4TNS2</accession>
<dbReference type="STRING" id="1805209.AUJ73_03285"/>
<dbReference type="EMBL" id="MNUY01000049">
    <property type="protein sequence ID" value="OIO13812.1"/>
    <property type="molecule type" value="Genomic_DNA"/>
</dbReference>
<dbReference type="AlphaFoldDB" id="A0A1J4TNS2"/>
<name>A0A1J4TNS2_9BACT</name>
<dbReference type="Proteomes" id="UP000183120">
    <property type="component" value="Unassembled WGS sequence"/>
</dbReference>
<protein>
    <submittedName>
        <fullName evidence="2">Uncharacterized protein</fullName>
    </submittedName>
</protein>
<proteinExistence type="predicted"/>
<evidence type="ECO:0000313" key="2">
    <source>
        <dbReference type="EMBL" id="OIO13812.1"/>
    </source>
</evidence>
<reference evidence="2 3" key="1">
    <citation type="journal article" date="2016" name="Environ. Microbiol.">
        <title>Genomic resolution of a cold subsurface aquifer community provides metabolic insights for novel microbes adapted to high CO concentrations.</title>
        <authorList>
            <person name="Probst A.J."/>
            <person name="Castelle C.J."/>
            <person name="Singh A."/>
            <person name="Brown C.T."/>
            <person name="Anantharaman K."/>
            <person name="Sharon I."/>
            <person name="Hug L.A."/>
            <person name="Burstein D."/>
            <person name="Emerson J.B."/>
            <person name="Thomas B.C."/>
            <person name="Banfield J.F."/>
        </authorList>
    </citation>
    <scope>NUCLEOTIDE SEQUENCE [LARGE SCALE GENOMIC DNA]</scope>
    <source>
        <strain evidence="2">CG1_02_37_22</strain>
    </source>
</reference>
<comment type="caution">
    <text evidence="2">The sequence shown here is derived from an EMBL/GenBank/DDBJ whole genome shotgun (WGS) entry which is preliminary data.</text>
</comment>
<evidence type="ECO:0000256" key="1">
    <source>
        <dbReference type="SAM" id="MobiDB-lite"/>
    </source>
</evidence>